<organism evidence="1 2">
    <name type="scientific">Batillaria attramentaria</name>
    <dbReference type="NCBI Taxonomy" id="370345"/>
    <lineage>
        <taxon>Eukaryota</taxon>
        <taxon>Metazoa</taxon>
        <taxon>Spiralia</taxon>
        <taxon>Lophotrochozoa</taxon>
        <taxon>Mollusca</taxon>
        <taxon>Gastropoda</taxon>
        <taxon>Caenogastropoda</taxon>
        <taxon>Sorbeoconcha</taxon>
        <taxon>Cerithioidea</taxon>
        <taxon>Batillariidae</taxon>
        <taxon>Batillaria</taxon>
    </lineage>
</organism>
<evidence type="ECO:0000313" key="1">
    <source>
        <dbReference type="EMBL" id="KAK7477252.1"/>
    </source>
</evidence>
<keyword evidence="2" id="KW-1185">Reference proteome</keyword>
<sequence>MRSTYLVEFSWPRTLQNGAENFFLAREKSLVPRYEEKPKMAAVKRTEEVRHDEAWSHSLLPATAVAPSTH</sequence>
<dbReference type="AlphaFoldDB" id="A0ABD0JQT0"/>
<proteinExistence type="predicted"/>
<name>A0ABD0JQT0_9CAEN</name>
<protein>
    <submittedName>
        <fullName evidence="1">Uncharacterized protein</fullName>
    </submittedName>
</protein>
<gene>
    <name evidence="1" type="ORF">BaRGS_00031440</name>
</gene>
<dbReference type="Proteomes" id="UP001519460">
    <property type="component" value="Unassembled WGS sequence"/>
</dbReference>
<evidence type="ECO:0000313" key="2">
    <source>
        <dbReference type="Proteomes" id="UP001519460"/>
    </source>
</evidence>
<accession>A0ABD0JQT0</accession>
<comment type="caution">
    <text evidence="1">The sequence shown here is derived from an EMBL/GenBank/DDBJ whole genome shotgun (WGS) entry which is preliminary data.</text>
</comment>
<reference evidence="1 2" key="1">
    <citation type="journal article" date="2023" name="Sci. Data">
        <title>Genome assembly of the Korean intertidal mud-creeper Batillaria attramentaria.</title>
        <authorList>
            <person name="Patra A.K."/>
            <person name="Ho P.T."/>
            <person name="Jun S."/>
            <person name="Lee S.J."/>
            <person name="Kim Y."/>
            <person name="Won Y.J."/>
        </authorList>
    </citation>
    <scope>NUCLEOTIDE SEQUENCE [LARGE SCALE GENOMIC DNA]</scope>
    <source>
        <strain evidence="1">Wonlab-2016</strain>
    </source>
</reference>
<dbReference type="EMBL" id="JACVVK020000354">
    <property type="protein sequence ID" value="KAK7477252.1"/>
    <property type="molecule type" value="Genomic_DNA"/>
</dbReference>